<evidence type="ECO:0000313" key="10">
    <source>
        <dbReference type="Proteomes" id="UP000317650"/>
    </source>
</evidence>
<reference evidence="9 10" key="1">
    <citation type="journal article" date="2019" name="Nat. Plants">
        <title>Genome sequencing of Musa balbisiana reveals subgenome evolution and function divergence in polyploid bananas.</title>
        <authorList>
            <person name="Yao X."/>
        </authorList>
    </citation>
    <scope>NUCLEOTIDE SEQUENCE [LARGE SCALE GENOMIC DNA]</scope>
    <source>
        <strain evidence="10">cv. DH-PKW</strain>
        <tissue evidence="9">Leaves</tissue>
    </source>
</reference>
<feature type="chain" id="PRO_5020310408" description="MD-2-related lipid-recognition domain-containing protein" evidence="7">
    <location>
        <begin position="25"/>
        <end position="173"/>
    </location>
</feature>
<dbReference type="AlphaFoldDB" id="A0A4S8JA97"/>
<evidence type="ECO:0000256" key="5">
    <source>
        <dbReference type="ARBA" id="ARBA00022729"/>
    </source>
</evidence>
<dbReference type="Gene3D" id="2.60.40.770">
    <property type="match status" value="1"/>
</dbReference>
<dbReference type="EMBL" id="PYDT01000006">
    <property type="protein sequence ID" value="THU58627.1"/>
    <property type="molecule type" value="Genomic_DNA"/>
</dbReference>
<dbReference type="CDD" id="cd00917">
    <property type="entry name" value="PG-PI_TP"/>
    <property type="match status" value="1"/>
</dbReference>
<evidence type="ECO:0000256" key="6">
    <source>
        <dbReference type="ARBA" id="ARBA00023055"/>
    </source>
</evidence>
<protein>
    <recommendedName>
        <fullName evidence="8">MD-2-related lipid-recognition domain-containing protein</fullName>
    </recommendedName>
</protein>
<comment type="similarity">
    <text evidence="2">Belongs to the NPC2 family.</text>
</comment>
<dbReference type="SUPFAM" id="SSF81296">
    <property type="entry name" value="E set domains"/>
    <property type="match status" value="1"/>
</dbReference>
<evidence type="ECO:0000256" key="1">
    <source>
        <dbReference type="ARBA" id="ARBA00002053"/>
    </source>
</evidence>
<evidence type="ECO:0000256" key="7">
    <source>
        <dbReference type="SAM" id="SignalP"/>
    </source>
</evidence>
<dbReference type="STRING" id="52838.A0A4S8JA97"/>
<keyword evidence="5 7" id="KW-0732">Signal</keyword>
<dbReference type="InterPro" id="IPR003172">
    <property type="entry name" value="ML_dom"/>
</dbReference>
<feature type="signal peptide" evidence="7">
    <location>
        <begin position="1"/>
        <end position="24"/>
    </location>
</feature>
<feature type="domain" description="MD-2-related lipid-recognition" evidence="8">
    <location>
        <begin position="27"/>
        <end position="160"/>
    </location>
</feature>
<accession>A0A4S8JA97</accession>
<evidence type="ECO:0000259" key="8">
    <source>
        <dbReference type="SMART" id="SM00737"/>
    </source>
</evidence>
<dbReference type="GO" id="GO:0032934">
    <property type="term" value="F:sterol binding"/>
    <property type="evidence" value="ECO:0007669"/>
    <property type="project" value="InterPro"/>
</dbReference>
<evidence type="ECO:0000256" key="3">
    <source>
        <dbReference type="ARBA" id="ARBA00011245"/>
    </source>
</evidence>
<dbReference type="FunFam" id="2.60.40.770:FF:000002">
    <property type="entry name" value="putative phosphatidylglycerol/phosphatidylinositol transfer protein DDB_G0282179"/>
    <property type="match status" value="1"/>
</dbReference>
<dbReference type="InterPro" id="IPR033917">
    <property type="entry name" value="ML_PG-PI_TP"/>
</dbReference>
<keyword evidence="4" id="KW-0813">Transport</keyword>
<dbReference type="InterPro" id="IPR039670">
    <property type="entry name" value="NPC2-like"/>
</dbReference>
<keyword evidence="6" id="KW-0445">Lipid transport</keyword>
<dbReference type="Pfam" id="PF02221">
    <property type="entry name" value="E1_DerP2_DerF2"/>
    <property type="match status" value="1"/>
</dbReference>
<dbReference type="PANTHER" id="PTHR11306">
    <property type="entry name" value="NIEMANN PICK TYPE C2 PROTEIN NPC2-RELATED"/>
    <property type="match status" value="1"/>
</dbReference>
<name>A0A4S8JA97_MUSBA</name>
<dbReference type="PANTHER" id="PTHR11306:SF0">
    <property type="entry name" value="PHOSPHATIDYLGLYCEROL_PHOSPHATIDYLINOSITOL TRANSFER PROTEIN"/>
    <property type="match status" value="1"/>
</dbReference>
<proteinExistence type="inferred from homology"/>
<dbReference type="SMART" id="SM00737">
    <property type="entry name" value="ML"/>
    <property type="match status" value="1"/>
</dbReference>
<evidence type="ECO:0000313" key="9">
    <source>
        <dbReference type="EMBL" id="THU58627.1"/>
    </source>
</evidence>
<comment type="subunit">
    <text evidence="3">Monomer.</text>
</comment>
<sequence>MSFFLLFCVVTAATCLLVACPVHTNQIEYCDKKAGYQVTVKGVEINPNPIARGQPATFKISAITGGDINKGKLVIDVKYFGMHVHQETLDLCKETSCPVSTGDFLLSHQQTLPSFTPPKDQPRQHVSFFLSSTTPQGSYTLIMKILGEEEKQLTCFNFDFSIGFTEPDWILVY</sequence>
<comment type="caution">
    <text evidence="9">The sequence shown here is derived from an EMBL/GenBank/DDBJ whole genome shotgun (WGS) entry which is preliminary data.</text>
</comment>
<evidence type="ECO:0000256" key="2">
    <source>
        <dbReference type="ARBA" id="ARBA00006370"/>
    </source>
</evidence>
<evidence type="ECO:0000256" key="4">
    <source>
        <dbReference type="ARBA" id="ARBA00022448"/>
    </source>
</evidence>
<keyword evidence="10" id="KW-1185">Reference proteome</keyword>
<organism evidence="9 10">
    <name type="scientific">Musa balbisiana</name>
    <name type="common">Banana</name>
    <dbReference type="NCBI Taxonomy" id="52838"/>
    <lineage>
        <taxon>Eukaryota</taxon>
        <taxon>Viridiplantae</taxon>
        <taxon>Streptophyta</taxon>
        <taxon>Embryophyta</taxon>
        <taxon>Tracheophyta</taxon>
        <taxon>Spermatophyta</taxon>
        <taxon>Magnoliopsida</taxon>
        <taxon>Liliopsida</taxon>
        <taxon>Zingiberales</taxon>
        <taxon>Musaceae</taxon>
        <taxon>Musa</taxon>
    </lineage>
</organism>
<dbReference type="Proteomes" id="UP000317650">
    <property type="component" value="Chromosome 3"/>
</dbReference>
<comment type="function">
    <text evidence="1">Catalyzes the intermembrane transfer of phosphatidylglycerol and phosphatidylinositol.</text>
</comment>
<gene>
    <name evidence="9" type="ORF">C4D60_Mb03t16350</name>
</gene>
<dbReference type="InterPro" id="IPR014756">
    <property type="entry name" value="Ig_E-set"/>
</dbReference>
<dbReference type="GO" id="GO:0032366">
    <property type="term" value="P:intracellular sterol transport"/>
    <property type="evidence" value="ECO:0007669"/>
    <property type="project" value="InterPro"/>
</dbReference>